<dbReference type="EMBL" id="FONZ01000001">
    <property type="protein sequence ID" value="SFE66621.1"/>
    <property type="molecule type" value="Genomic_DNA"/>
</dbReference>
<dbReference type="STRING" id="285351.SAMN04488035_0091"/>
<reference evidence="2" key="1">
    <citation type="submission" date="2016-10" db="EMBL/GenBank/DDBJ databases">
        <authorList>
            <person name="Varghese N."/>
            <person name="Submissions S."/>
        </authorList>
    </citation>
    <scope>NUCLEOTIDE SEQUENCE [LARGE SCALE GENOMIC DNA]</scope>
    <source>
        <strain evidence="2">DSM 19083</strain>
    </source>
</reference>
<organism evidence="1 2">
    <name type="scientific">Flavimobilis marinus</name>
    <dbReference type="NCBI Taxonomy" id="285351"/>
    <lineage>
        <taxon>Bacteria</taxon>
        <taxon>Bacillati</taxon>
        <taxon>Actinomycetota</taxon>
        <taxon>Actinomycetes</taxon>
        <taxon>Micrococcales</taxon>
        <taxon>Jonesiaceae</taxon>
        <taxon>Flavimobilis</taxon>
    </lineage>
</organism>
<dbReference type="Pfam" id="PF19674">
    <property type="entry name" value="DUF6177"/>
    <property type="match status" value="1"/>
</dbReference>
<gene>
    <name evidence="1" type="ORF">SAMN04488035_0091</name>
</gene>
<keyword evidence="2" id="KW-1185">Reference proteome</keyword>
<accession>A0A1I2CE81</accession>
<dbReference type="AlphaFoldDB" id="A0A1I2CE81"/>
<proteinExistence type="predicted"/>
<evidence type="ECO:0000313" key="1">
    <source>
        <dbReference type="EMBL" id="SFE66621.1"/>
    </source>
</evidence>
<dbReference type="Proteomes" id="UP000198520">
    <property type="component" value="Unassembled WGS sequence"/>
</dbReference>
<sequence>MNAKHPMLDQSDGVILMTETRARIAYLSEARADLLIAAAEAERPLVLVSDEVTRLTYPMREALRDVHGRWVVREVGGTLRDGLSGARLTSIADAVRTGPPSHPEDVSVRFLRPVPAQSVQLVITQSVRHKAAATTILGGAAELFARELTGAAPTGWGAHEPAVVAWDRARLTELSRTRMPRETTVMVAGSPDRPMIGTIRASRVDSGLEETTQLMLGVGAPGSDAARDAIGRIPVVMADLTTHQMPLFGLVLARTGQADLSFPSVLEAPPNPIGMLLGPPGVRELGLDVSRMAAELDARVVGRARIPGLYLPLGSFHEPGWAKFDAVLDALGPDRVRQVLGSAGMPIEEALRAPRS</sequence>
<name>A0A1I2CE81_9MICO</name>
<protein>
    <submittedName>
        <fullName evidence="1">Uncharacterized protein</fullName>
    </submittedName>
</protein>
<dbReference type="RefSeq" id="WP_093374154.1">
    <property type="nucleotide sequence ID" value="NZ_BNAN01000001.1"/>
</dbReference>
<dbReference type="OrthoDB" id="5103427at2"/>
<dbReference type="InterPro" id="IPR046175">
    <property type="entry name" value="DUF6177"/>
</dbReference>
<evidence type="ECO:0000313" key="2">
    <source>
        <dbReference type="Proteomes" id="UP000198520"/>
    </source>
</evidence>